<protein>
    <submittedName>
        <fullName evidence="8">APC family permease</fullName>
    </submittedName>
</protein>
<evidence type="ECO:0000256" key="3">
    <source>
        <dbReference type="ARBA" id="ARBA00022692"/>
    </source>
</evidence>
<feature type="transmembrane region" description="Helical" evidence="7">
    <location>
        <begin position="297"/>
        <end position="318"/>
    </location>
</feature>
<evidence type="ECO:0000256" key="7">
    <source>
        <dbReference type="SAM" id="Phobius"/>
    </source>
</evidence>
<dbReference type="InterPro" id="IPR002293">
    <property type="entry name" value="AA/rel_permease1"/>
</dbReference>
<feature type="region of interest" description="Disordered" evidence="6">
    <location>
        <begin position="1"/>
        <end position="22"/>
    </location>
</feature>
<dbReference type="Pfam" id="PF13520">
    <property type="entry name" value="AA_permease_2"/>
    <property type="match status" value="1"/>
</dbReference>
<comment type="caution">
    <text evidence="8">The sequence shown here is derived from an EMBL/GenBank/DDBJ whole genome shotgun (WGS) entry which is preliminary data.</text>
</comment>
<name>A0ABN2CDK9_9ACTN</name>
<feature type="transmembrane region" description="Helical" evidence="7">
    <location>
        <begin position="346"/>
        <end position="364"/>
    </location>
</feature>
<comment type="subcellular location">
    <subcellularLocation>
        <location evidence="1">Cell membrane</location>
        <topology evidence="1">Multi-pass membrane protein</topology>
    </subcellularLocation>
</comment>
<keyword evidence="5 7" id="KW-0472">Membrane</keyword>
<feature type="transmembrane region" description="Helical" evidence="7">
    <location>
        <begin position="408"/>
        <end position="427"/>
    </location>
</feature>
<feature type="transmembrane region" description="Helical" evidence="7">
    <location>
        <begin position="376"/>
        <end position="396"/>
    </location>
</feature>
<dbReference type="InterPro" id="IPR050367">
    <property type="entry name" value="APC_superfamily"/>
</dbReference>
<evidence type="ECO:0000256" key="1">
    <source>
        <dbReference type="ARBA" id="ARBA00004651"/>
    </source>
</evidence>
<feature type="transmembrane region" description="Helical" evidence="7">
    <location>
        <begin position="433"/>
        <end position="451"/>
    </location>
</feature>
<organism evidence="8 9">
    <name type="scientific">Kribbella lupini</name>
    <dbReference type="NCBI Taxonomy" id="291602"/>
    <lineage>
        <taxon>Bacteria</taxon>
        <taxon>Bacillati</taxon>
        <taxon>Actinomycetota</taxon>
        <taxon>Actinomycetes</taxon>
        <taxon>Propionibacteriales</taxon>
        <taxon>Kribbellaceae</taxon>
        <taxon>Kribbella</taxon>
    </lineage>
</organism>
<feature type="transmembrane region" description="Helical" evidence="7">
    <location>
        <begin position="108"/>
        <end position="133"/>
    </location>
</feature>
<gene>
    <name evidence="8" type="ORF">GCM10009741_72140</name>
</gene>
<evidence type="ECO:0000313" key="9">
    <source>
        <dbReference type="Proteomes" id="UP001500363"/>
    </source>
</evidence>
<evidence type="ECO:0000313" key="8">
    <source>
        <dbReference type="EMBL" id="GAA1557006.1"/>
    </source>
</evidence>
<dbReference type="EMBL" id="BAAANC010000004">
    <property type="protein sequence ID" value="GAA1557006.1"/>
    <property type="molecule type" value="Genomic_DNA"/>
</dbReference>
<feature type="transmembrane region" description="Helical" evidence="7">
    <location>
        <begin position="145"/>
        <end position="163"/>
    </location>
</feature>
<dbReference type="Proteomes" id="UP001500363">
    <property type="component" value="Unassembled WGS sequence"/>
</dbReference>
<keyword evidence="4 7" id="KW-1133">Transmembrane helix</keyword>
<accession>A0ABN2CDK9</accession>
<feature type="transmembrane region" description="Helical" evidence="7">
    <location>
        <begin position="26"/>
        <end position="47"/>
    </location>
</feature>
<dbReference type="Gene3D" id="1.20.1740.10">
    <property type="entry name" value="Amino acid/polyamine transporter I"/>
    <property type="match status" value="1"/>
</dbReference>
<reference evidence="8 9" key="1">
    <citation type="journal article" date="2019" name="Int. J. Syst. Evol. Microbiol.">
        <title>The Global Catalogue of Microorganisms (GCM) 10K type strain sequencing project: providing services to taxonomists for standard genome sequencing and annotation.</title>
        <authorList>
            <consortium name="The Broad Institute Genomics Platform"/>
            <consortium name="The Broad Institute Genome Sequencing Center for Infectious Disease"/>
            <person name="Wu L."/>
            <person name="Ma J."/>
        </authorList>
    </citation>
    <scope>NUCLEOTIDE SEQUENCE [LARGE SCALE GENOMIC DNA]</scope>
    <source>
        <strain evidence="8 9">JCM 14303</strain>
    </source>
</reference>
<evidence type="ECO:0000256" key="4">
    <source>
        <dbReference type="ARBA" id="ARBA00022989"/>
    </source>
</evidence>
<feature type="transmembrane region" description="Helical" evidence="7">
    <location>
        <begin position="246"/>
        <end position="268"/>
    </location>
</feature>
<dbReference type="PIRSF" id="PIRSF006060">
    <property type="entry name" value="AA_transporter"/>
    <property type="match status" value="1"/>
</dbReference>
<keyword evidence="3 7" id="KW-0812">Transmembrane</keyword>
<feature type="compositionally biased region" description="Polar residues" evidence="6">
    <location>
        <begin position="1"/>
        <end position="14"/>
    </location>
</feature>
<evidence type="ECO:0000256" key="5">
    <source>
        <dbReference type="ARBA" id="ARBA00023136"/>
    </source>
</evidence>
<dbReference type="PANTHER" id="PTHR42770:SF16">
    <property type="entry name" value="AMINO ACID PERMEASE"/>
    <property type="match status" value="1"/>
</dbReference>
<evidence type="ECO:0000256" key="6">
    <source>
        <dbReference type="SAM" id="MobiDB-lite"/>
    </source>
</evidence>
<feature type="transmembrane region" description="Helical" evidence="7">
    <location>
        <begin position="170"/>
        <end position="189"/>
    </location>
</feature>
<feature type="transmembrane region" description="Helical" evidence="7">
    <location>
        <begin position="53"/>
        <end position="79"/>
    </location>
</feature>
<dbReference type="PANTHER" id="PTHR42770">
    <property type="entry name" value="AMINO ACID TRANSPORTER-RELATED"/>
    <property type="match status" value="1"/>
</dbReference>
<sequence>MSGNQRVGTVTTTESRSRGRNLRRDALGVGAGTAIGVSSTAPAYSLAVSVGLLAAYTGAAAPIVLAVSAVPVVLVALCFRELNQAEPDCGTTFPWTEKAFGLGVGRMVGWTTVMACVLVMSNLAQVAAIYTYALLGLDGAEDSRLAQAALGTVFILGMALLAYRGVRIAAGTQLLLLSIELVALLWFVVGAFREAGSPSIPAFSDTGQGAWAAGVLVAVFLYWGWDSSFSVNEESRNPRSTPAIAALISNAVLVVLYVVVAWAAVAYAGTEQLAGIADDDFLAVLGEDLLGTAGGKLLIAAVLVSALASTQTTILPTARTMLSMARRDAFPGRFARISKRYQTPSVSTWVFAAASVLIYVTLVLTSDAVLADSVAAVSILVSLYYLATALAVPVYFSGQIRGRVVQRVVVPLLATVSFVTVLVLAVADVGTGPLVVVGVTMVVGAAVMFSMKPPAEGEGRRR</sequence>
<proteinExistence type="predicted"/>
<keyword evidence="9" id="KW-1185">Reference proteome</keyword>
<keyword evidence="2" id="KW-1003">Cell membrane</keyword>
<evidence type="ECO:0000256" key="2">
    <source>
        <dbReference type="ARBA" id="ARBA00022475"/>
    </source>
</evidence>
<feature type="transmembrane region" description="Helical" evidence="7">
    <location>
        <begin position="209"/>
        <end position="225"/>
    </location>
</feature>